<dbReference type="EMBL" id="BK059084">
    <property type="protein sequence ID" value="DAE28279.1"/>
    <property type="molecule type" value="Genomic_DNA"/>
</dbReference>
<sequence>MKKINELEIFGKRWFQKSYGNTYHTTTVIVNGEEFKSSIKYGYGNAYLQTAADLLRVNGYEVPEDNGEAFHTMCGYSHSVEDVGRKKDL</sequence>
<organism evidence="1">
    <name type="scientific">virus sp. ctRTq15</name>
    <dbReference type="NCBI Taxonomy" id="2828253"/>
    <lineage>
        <taxon>Viruses</taxon>
    </lineage>
</organism>
<accession>A0A8S5RAB9</accession>
<proteinExistence type="predicted"/>
<protein>
    <submittedName>
        <fullName evidence="1">Uncharacterized protein</fullName>
    </submittedName>
</protein>
<name>A0A8S5RAB9_9VIRU</name>
<reference evidence="1" key="1">
    <citation type="journal article" date="2021" name="Proc. Natl. Acad. Sci. U.S.A.">
        <title>A Catalog of Tens of Thousands of Viruses from Human Metagenomes Reveals Hidden Associations with Chronic Diseases.</title>
        <authorList>
            <person name="Tisza M.J."/>
            <person name="Buck C.B."/>
        </authorList>
    </citation>
    <scope>NUCLEOTIDE SEQUENCE</scope>
    <source>
        <strain evidence="1">CtRTq15</strain>
    </source>
</reference>
<evidence type="ECO:0000313" key="1">
    <source>
        <dbReference type="EMBL" id="DAE28279.1"/>
    </source>
</evidence>